<evidence type="ECO:0000313" key="4">
    <source>
        <dbReference type="EMBL" id="CAG2187933.1"/>
    </source>
</evidence>
<dbReference type="GO" id="GO:0005096">
    <property type="term" value="F:GTPase activator activity"/>
    <property type="evidence" value="ECO:0007669"/>
    <property type="project" value="UniProtKB-KW"/>
</dbReference>
<reference evidence="4" key="1">
    <citation type="submission" date="2021-03" db="EMBL/GenBank/DDBJ databases">
        <authorList>
            <person name="Bekaert M."/>
        </authorList>
    </citation>
    <scope>NUCLEOTIDE SEQUENCE</scope>
</reference>
<protein>
    <submittedName>
        <fullName evidence="4">TBC1D15</fullName>
    </submittedName>
</protein>
<feature type="compositionally biased region" description="Polar residues" evidence="2">
    <location>
        <begin position="307"/>
        <end position="319"/>
    </location>
</feature>
<keyword evidence="1" id="KW-0343">GTPase activation</keyword>
<feature type="domain" description="Small G protein signalling modulator 1/2 Rab-binding" evidence="3">
    <location>
        <begin position="22"/>
        <end position="198"/>
    </location>
</feature>
<dbReference type="Pfam" id="PF12068">
    <property type="entry name" value="PH_RBD"/>
    <property type="match status" value="1"/>
</dbReference>
<sequence>MNCNVKQLQLNSSELLPGPTQTVLFEKDSVFIHVNVNSHHSDKDAHIPGKVFIIQKPEGTFIEWKAEEILQVDGQNEQEWAVIGSSLSVGYKPDTGSGSDVPTKEEARRKYNISFDILDLKSFKRNAPNHGWAYVIFILKDGTTYPALHFHSGGSKAMLQFLGKTLHIQRSPKDNRLFIVQEHDPDMLSKSFDELNLFADSQGDLVTVSYNLNQTIIYNFKDQEYCNVGLTPVSKKFIKDPYTTSLAGFSKVTNFLKDVLLQPDAQIPRQREEVADILSEDIPGMEISNQDEPGYELITKTKLPSRPSVSRGTPLTGEQWSKHMDSDGKIKDIDKLKDVIFRGVGKSHEKKDNFLALIQS</sequence>
<accession>A0A8S3PVH3</accession>
<evidence type="ECO:0000256" key="1">
    <source>
        <dbReference type="ARBA" id="ARBA00022468"/>
    </source>
</evidence>
<dbReference type="AlphaFoldDB" id="A0A8S3PVH3"/>
<dbReference type="Proteomes" id="UP000683360">
    <property type="component" value="Unassembled WGS sequence"/>
</dbReference>
<comment type="caution">
    <text evidence="4">The sequence shown here is derived from an EMBL/GenBank/DDBJ whole genome shotgun (WGS) entry which is preliminary data.</text>
</comment>
<organism evidence="4 5">
    <name type="scientific">Mytilus edulis</name>
    <name type="common">Blue mussel</name>
    <dbReference type="NCBI Taxonomy" id="6550"/>
    <lineage>
        <taxon>Eukaryota</taxon>
        <taxon>Metazoa</taxon>
        <taxon>Spiralia</taxon>
        <taxon>Lophotrochozoa</taxon>
        <taxon>Mollusca</taxon>
        <taxon>Bivalvia</taxon>
        <taxon>Autobranchia</taxon>
        <taxon>Pteriomorphia</taxon>
        <taxon>Mytilida</taxon>
        <taxon>Mytiloidea</taxon>
        <taxon>Mytilidae</taxon>
        <taxon>Mytilinae</taxon>
        <taxon>Mytilus</taxon>
    </lineage>
</organism>
<keyword evidence="5" id="KW-1185">Reference proteome</keyword>
<dbReference type="Gene3D" id="2.30.29.230">
    <property type="match status" value="1"/>
</dbReference>
<dbReference type="InterPro" id="IPR021935">
    <property type="entry name" value="SGSM1/2_RBD"/>
</dbReference>
<evidence type="ECO:0000313" key="5">
    <source>
        <dbReference type="Proteomes" id="UP000683360"/>
    </source>
</evidence>
<evidence type="ECO:0000259" key="3">
    <source>
        <dbReference type="Pfam" id="PF12068"/>
    </source>
</evidence>
<evidence type="ECO:0000256" key="2">
    <source>
        <dbReference type="SAM" id="MobiDB-lite"/>
    </source>
</evidence>
<name>A0A8S3PVH3_MYTED</name>
<dbReference type="OrthoDB" id="10264062at2759"/>
<proteinExistence type="predicted"/>
<gene>
    <name evidence="4" type="ORF">MEDL_3348</name>
</gene>
<feature type="region of interest" description="Disordered" evidence="2">
    <location>
        <begin position="303"/>
        <end position="327"/>
    </location>
</feature>
<dbReference type="EMBL" id="CAJPWZ010000191">
    <property type="protein sequence ID" value="CAG2187933.1"/>
    <property type="molecule type" value="Genomic_DNA"/>
</dbReference>